<evidence type="ECO:0000313" key="3">
    <source>
        <dbReference type="Proteomes" id="UP000245942"/>
    </source>
</evidence>
<evidence type="ECO:0000313" key="2">
    <source>
        <dbReference type="EMBL" id="PWN18739.1"/>
    </source>
</evidence>
<dbReference type="Pfam" id="PF10607">
    <property type="entry name" value="CTLH"/>
    <property type="match status" value="1"/>
</dbReference>
<dbReference type="OrthoDB" id="2415936at2759"/>
<sequence length="261" mass="28602">MAKKQLTEAEWERKLNEVAVNKDDLNRLVMDYLVIEGYKDAAQRFSVEAGLSPQVDLDSIQNRMTIRSAIQRGDVEDAIGRVNELDPEILDTNPLLFFHLQQQRLIELIRSGNILSALQFATEELAPRGEEFPELLPELEKTMALLAFDLPLGSGSAPGASTALEPPPHIAELLSVSQKLKTAGELNAAILASQSQSADPKLPQMLRLMSYGEDLLGNTGPGKTHFPKLSLLQVLRGSNGDVGDENGDVKGRIPEVLVQEE</sequence>
<dbReference type="Proteomes" id="UP000245942">
    <property type="component" value="Unassembled WGS sequence"/>
</dbReference>
<name>A0A316TZX0_9BASI</name>
<dbReference type="RefSeq" id="XP_025345899.1">
    <property type="nucleotide sequence ID" value="XM_025493147.1"/>
</dbReference>
<dbReference type="EMBL" id="KZ819334">
    <property type="protein sequence ID" value="PWN18739.1"/>
    <property type="molecule type" value="Genomic_DNA"/>
</dbReference>
<evidence type="ECO:0000259" key="1">
    <source>
        <dbReference type="PROSITE" id="PS50897"/>
    </source>
</evidence>
<dbReference type="PANTHER" id="PTHR12864">
    <property type="entry name" value="RAN BINDING PROTEIN 9-RELATED"/>
    <property type="match status" value="1"/>
</dbReference>
<dbReference type="InterPro" id="IPR050618">
    <property type="entry name" value="Ubq-SigPath_Reg"/>
</dbReference>
<dbReference type="SMART" id="SM00667">
    <property type="entry name" value="LisH"/>
    <property type="match status" value="1"/>
</dbReference>
<dbReference type="InterPro" id="IPR024964">
    <property type="entry name" value="CTLH/CRA"/>
</dbReference>
<dbReference type="InterPro" id="IPR013144">
    <property type="entry name" value="CRA_dom"/>
</dbReference>
<dbReference type="InterPro" id="IPR006594">
    <property type="entry name" value="LisH"/>
</dbReference>
<gene>
    <name evidence="2" type="ORF">BCV69DRAFT_284717</name>
</gene>
<dbReference type="SMART" id="SM00757">
    <property type="entry name" value="CRA"/>
    <property type="match status" value="1"/>
</dbReference>
<dbReference type="STRING" id="1684307.A0A316TZX0"/>
<dbReference type="SMART" id="SM00668">
    <property type="entry name" value="CTLH"/>
    <property type="match status" value="1"/>
</dbReference>
<dbReference type="Pfam" id="PF08513">
    <property type="entry name" value="LisH"/>
    <property type="match status" value="1"/>
</dbReference>
<reference evidence="2 3" key="1">
    <citation type="journal article" date="2018" name="Mol. Biol. Evol.">
        <title>Broad Genomic Sampling Reveals a Smut Pathogenic Ancestry of the Fungal Clade Ustilaginomycotina.</title>
        <authorList>
            <person name="Kijpornyongpan T."/>
            <person name="Mondo S.J."/>
            <person name="Barry K."/>
            <person name="Sandor L."/>
            <person name="Lee J."/>
            <person name="Lipzen A."/>
            <person name="Pangilinan J."/>
            <person name="LaButti K."/>
            <person name="Hainaut M."/>
            <person name="Henrissat B."/>
            <person name="Grigoriev I.V."/>
            <person name="Spatafora J.W."/>
            <person name="Aime M.C."/>
        </authorList>
    </citation>
    <scope>NUCLEOTIDE SEQUENCE [LARGE SCALE GENOMIC DNA]</scope>
    <source>
        <strain evidence="2 3">MCA 4718</strain>
    </source>
</reference>
<proteinExistence type="predicted"/>
<dbReference type="PROSITE" id="PS50897">
    <property type="entry name" value="CTLH"/>
    <property type="match status" value="1"/>
</dbReference>
<dbReference type="PROSITE" id="PS50896">
    <property type="entry name" value="LISH"/>
    <property type="match status" value="1"/>
</dbReference>
<dbReference type="GeneID" id="37014881"/>
<feature type="domain" description="CTLH" evidence="1">
    <location>
        <begin position="59"/>
        <end position="116"/>
    </location>
</feature>
<keyword evidence="3" id="KW-1185">Reference proteome</keyword>
<dbReference type="InterPro" id="IPR006595">
    <property type="entry name" value="CTLH_C"/>
</dbReference>
<organism evidence="2 3">
    <name type="scientific">Pseudomicrostroma glucosiphilum</name>
    <dbReference type="NCBI Taxonomy" id="1684307"/>
    <lineage>
        <taxon>Eukaryota</taxon>
        <taxon>Fungi</taxon>
        <taxon>Dikarya</taxon>
        <taxon>Basidiomycota</taxon>
        <taxon>Ustilaginomycotina</taxon>
        <taxon>Exobasidiomycetes</taxon>
        <taxon>Microstromatales</taxon>
        <taxon>Microstromatales incertae sedis</taxon>
        <taxon>Pseudomicrostroma</taxon>
    </lineage>
</organism>
<dbReference type="AlphaFoldDB" id="A0A316TZX0"/>
<accession>A0A316TZX0</accession>
<protein>
    <recommendedName>
        <fullName evidence="1">CTLH domain-containing protein</fullName>
    </recommendedName>
</protein>